<evidence type="ECO:0000256" key="5">
    <source>
        <dbReference type="ARBA" id="ARBA00022807"/>
    </source>
</evidence>
<dbReference type="PROSITE" id="PS51935">
    <property type="entry name" value="NLPC_P60"/>
    <property type="match status" value="1"/>
</dbReference>
<feature type="domain" description="SLH" evidence="7">
    <location>
        <begin position="212"/>
        <end position="275"/>
    </location>
</feature>
<dbReference type="eggNOG" id="COG0791">
    <property type="taxonomic scope" value="Bacteria"/>
</dbReference>
<dbReference type="EMBL" id="AVBF01000024">
    <property type="protein sequence ID" value="KGP72733.1"/>
    <property type="molecule type" value="Genomic_DNA"/>
</dbReference>
<dbReference type="OrthoDB" id="9813368at2"/>
<gene>
    <name evidence="9" type="ORF">N782_10850</name>
</gene>
<dbReference type="AlphaFoldDB" id="A0A0A2TE78"/>
<evidence type="ECO:0000256" key="4">
    <source>
        <dbReference type="ARBA" id="ARBA00022801"/>
    </source>
</evidence>
<evidence type="ECO:0000313" key="10">
    <source>
        <dbReference type="Proteomes" id="UP000030147"/>
    </source>
</evidence>
<dbReference type="PROSITE" id="PS51272">
    <property type="entry name" value="SLH"/>
    <property type="match status" value="2"/>
</dbReference>
<keyword evidence="10" id="KW-1185">Reference proteome</keyword>
<evidence type="ECO:0000259" key="7">
    <source>
        <dbReference type="PROSITE" id="PS51272"/>
    </source>
</evidence>
<feature type="chain" id="PRO_5001993594" description="Hydrolase Nlp/P60" evidence="6">
    <location>
        <begin position="27"/>
        <end position="324"/>
    </location>
</feature>
<comment type="similarity">
    <text evidence="1">Belongs to the peptidase C40 family.</text>
</comment>
<evidence type="ECO:0000313" key="9">
    <source>
        <dbReference type="EMBL" id="KGP72733.1"/>
    </source>
</evidence>
<dbReference type="SUPFAM" id="SSF54001">
    <property type="entry name" value="Cysteine proteinases"/>
    <property type="match status" value="1"/>
</dbReference>
<dbReference type="InterPro" id="IPR001119">
    <property type="entry name" value="SLH_dom"/>
</dbReference>
<dbReference type="RefSeq" id="WP_036819244.1">
    <property type="nucleotide sequence ID" value="NZ_AVBF01000024.1"/>
</dbReference>
<dbReference type="InterPro" id="IPR000064">
    <property type="entry name" value="NLP_P60_dom"/>
</dbReference>
<keyword evidence="2" id="KW-0645">Protease</keyword>
<evidence type="ECO:0000256" key="1">
    <source>
        <dbReference type="ARBA" id="ARBA00007074"/>
    </source>
</evidence>
<evidence type="ECO:0008006" key="11">
    <source>
        <dbReference type="Google" id="ProtNLM"/>
    </source>
</evidence>
<accession>A0A0A2TE78</accession>
<dbReference type="Pfam" id="PF00395">
    <property type="entry name" value="SLH"/>
    <property type="match status" value="2"/>
</dbReference>
<feature type="domain" description="NlpC/P60" evidence="8">
    <location>
        <begin position="27"/>
        <end position="149"/>
    </location>
</feature>
<dbReference type="InterPro" id="IPR051202">
    <property type="entry name" value="Peptidase_C40"/>
</dbReference>
<evidence type="ECO:0000256" key="2">
    <source>
        <dbReference type="ARBA" id="ARBA00022670"/>
    </source>
</evidence>
<sequence>MKRHLLAMGMAIALILGFGHAQKVSAASEGENLIAAAKNHMGTPYVFGGASPSGFDCSGFTQYMYKKMGIDIPRTTGSQANVGDKVSKSNLKVGDLIFFKNTYKQGISHVGIYVGNNKFISATSSEGVDVVSLNNPYWGPKYAGARRVADFDKNELFPDLSEDNKAFEAVKTLTASKIINGYRDGTFKPDVSISRGQAAALINNALKVDTNSSVSFPDVAENHTFAEDIAAMKKTGIIKGFPDGNFKPDETIARWQMAIMMNRAFDLEEKLAAKVQTTNGDDNHAIELLSASDESGYFKADAFKSSAATTRAAFSVALYQAMNQ</sequence>
<dbReference type="STRING" id="1385514.N782_10850"/>
<protein>
    <recommendedName>
        <fullName evidence="11">Hydrolase Nlp/P60</fullName>
    </recommendedName>
</protein>
<dbReference type="GO" id="GO:0008234">
    <property type="term" value="F:cysteine-type peptidase activity"/>
    <property type="evidence" value="ECO:0007669"/>
    <property type="project" value="UniProtKB-KW"/>
</dbReference>
<reference evidence="9 10" key="1">
    <citation type="journal article" date="2015" name="Stand. Genomic Sci.">
        <title>High quality draft genome sequence of the moderately halophilic bacterium Pontibacillus yanchengensis Y32(T) and comparison among Pontibacillus genomes.</title>
        <authorList>
            <person name="Huang J."/>
            <person name="Qiao Z.X."/>
            <person name="Tang J.W."/>
            <person name="Wang G."/>
        </authorList>
    </citation>
    <scope>NUCLEOTIDE SEQUENCE [LARGE SCALE GENOMIC DNA]</scope>
    <source>
        <strain evidence="9 10">Y32</strain>
    </source>
</reference>
<dbReference type="PANTHER" id="PTHR47053:SF1">
    <property type="entry name" value="MUREIN DD-ENDOPEPTIDASE MEPH-RELATED"/>
    <property type="match status" value="1"/>
</dbReference>
<keyword evidence="4" id="KW-0378">Hydrolase</keyword>
<keyword evidence="3 6" id="KW-0732">Signal</keyword>
<keyword evidence="5" id="KW-0788">Thiol protease</keyword>
<feature type="signal peptide" evidence="6">
    <location>
        <begin position="1"/>
        <end position="26"/>
    </location>
</feature>
<comment type="caution">
    <text evidence="9">The sequence shown here is derived from an EMBL/GenBank/DDBJ whole genome shotgun (WGS) entry which is preliminary data.</text>
</comment>
<evidence type="ECO:0000256" key="3">
    <source>
        <dbReference type="ARBA" id="ARBA00022729"/>
    </source>
</evidence>
<evidence type="ECO:0000259" key="8">
    <source>
        <dbReference type="PROSITE" id="PS51935"/>
    </source>
</evidence>
<organism evidence="9 10">
    <name type="scientific">Pontibacillus yanchengensis Y32</name>
    <dbReference type="NCBI Taxonomy" id="1385514"/>
    <lineage>
        <taxon>Bacteria</taxon>
        <taxon>Bacillati</taxon>
        <taxon>Bacillota</taxon>
        <taxon>Bacilli</taxon>
        <taxon>Bacillales</taxon>
        <taxon>Bacillaceae</taxon>
        <taxon>Pontibacillus</taxon>
    </lineage>
</organism>
<dbReference type="Gene3D" id="3.90.1720.10">
    <property type="entry name" value="endopeptidase domain like (from Nostoc punctiforme)"/>
    <property type="match status" value="1"/>
</dbReference>
<proteinExistence type="inferred from homology"/>
<evidence type="ECO:0000256" key="6">
    <source>
        <dbReference type="SAM" id="SignalP"/>
    </source>
</evidence>
<feature type="domain" description="SLH" evidence="7">
    <location>
        <begin position="153"/>
        <end position="211"/>
    </location>
</feature>
<name>A0A0A2TE78_9BACI</name>
<dbReference type="GO" id="GO:0006508">
    <property type="term" value="P:proteolysis"/>
    <property type="evidence" value="ECO:0007669"/>
    <property type="project" value="UniProtKB-KW"/>
</dbReference>
<dbReference type="PANTHER" id="PTHR47053">
    <property type="entry name" value="MUREIN DD-ENDOPEPTIDASE MEPH-RELATED"/>
    <property type="match status" value="1"/>
</dbReference>
<dbReference type="Proteomes" id="UP000030147">
    <property type="component" value="Unassembled WGS sequence"/>
</dbReference>
<dbReference type="Pfam" id="PF00877">
    <property type="entry name" value="NLPC_P60"/>
    <property type="match status" value="1"/>
</dbReference>
<dbReference type="InterPro" id="IPR038765">
    <property type="entry name" value="Papain-like_cys_pep_sf"/>
</dbReference>